<dbReference type="InterPro" id="IPR001248">
    <property type="entry name" value="Pur-cyt_permease"/>
</dbReference>
<feature type="transmembrane region" description="Helical" evidence="9">
    <location>
        <begin position="413"/>
        <end position="433"/>
    </location>
</feature>
<feature type="transmembrane region" description="Helical" evidence="9">
    <location>
        <begin position="445"/>
        <end position="468"/>
    </location>
</feature>
<dbReference type="InterPro" id="IPR045225">
    <property type="entry name" value="Uracil/uridine/allantoin_perm"/>
</dbReference>
<feature type="transmembrane region" description="Helical" evidence="9">
    <location>
        <begin position="236"/>
        <end position="269"/>
    </location>
</feature>
<dbReference type="GO" id="GO:0046872">
    <property type="term" value="F:metal ion binding"/>
    <property type="evidence" value="ECO:0007669"/>
    <property type="project" value="UniProtKB-KW"/>
</dbReference>
<dbReference type="SUPFAM" id="SSF51316">
    <property type="entry name" value="Mss4-like"/>
    <property type="match status" value="1"/>
</dbReference>
<feature type="transmembrane region" description="Helical" evidence="9">
    <location>
        <begin position="360"/>
        <end position="385"/>
    </location>
</feature>
<dbReference type="Pfam" id="PF02133">
    <property type="entry name" value="Transp_cyt_pur"/>
    <property type="match status" value="1"/>
</dbReference>
<feature type="transmembrane region" description="Helical" evidence="9">
    <location>
        <begin position="161"/>
        <end position="180"/>
    </location>
</feature>
<dbReference type="AlphaFoldDB" id="A0A8H4PA73"/>
<evidence type="ECO:0000256" key="6">
    <source>
        <dbReference type="ARBA" id="ARBA00022833"/>
    </source>
</evidence>
<comment type="caution">
    <text evidence="11">The sequence shown here is derived from an EMBL/GenBank/DDBJ whole genome shotgun (WGS) entry which is preliminary data.</text>
</comment>
<evidence type="ECO:0000256" key="4">
    <source>
        <dbReference type="ARBA" id="ARBA00022692"/>
    </source>
</evidence>
<keyword evidence="7 9" id="KW-1133">Transmembrane helix</keyword>
<dbReference type="GO" id="GO:0016846">
    <property type="term" value="F:carbon-sulfur lyase activity"/>
    <property type="evidence" value="ECO:0007669"/>
    <property type="project" value="InterPro"/>
</dbReference>
<dbReference type="InterPro" id="IPR011057">
    <property type="entry name" value="Mss4-like_sf"/>
</dbReference>
<dbReference type="PANTHER" id="PTHR30618">
    <property type="entry name" value="NCS1 FAMILY PURINE/PYRIMIDINE TRANSPORTER"/>
    <property type="match status" value="1"/>
</dbReference>
<keyword evidence="12" id="KW-1185">Reference proteome</keyword>
<feature type="transmembrane region" description="Helical" evidence="9">
    <location>
        <begin position="289"/>
        <end position="310"/>
    </location>
</feature>
<dbReference type="PANTHER" id="PTHR30618:SF4">
    <property type="entry name" value="ALLANTOIN PERMEASE"/>
    <property type="match status" value="1"/>
</dbReference>
<organism evidence="11 12">
    <name type="scientific">Fusarium albosuccineum</name>
    <dbReference type="NCBI Taxonomy" id="1237068"/>
    <lineage>
        <taxon>Eukaryota</taxon>
        <taxon>Fungi</taxon>
        <taxon>Dikarya</taxon>
        <taxon>Ascomycota</taxon>
        <taxon>Pezizomycotina</taxon>
        <taxon>Sordariomycetes</taxon>
        <taxon>Hypocreomycetidae</taxon>
        <taxon>Hypocreales</taxon>
        <taxon>Nectriaceae</taxon>
        <taxon>Fusarium</taxon>
        <taxon>Fusarium decemcellulare species complex</taxon>
    </lineage>
</organism>
<evidence type="ECO:0000256" key="3">
    <source>
        <dbReference type="ARBA" id="ARBA00008974"/>
    </source>
</evidence>
<evidence type="ECO:0000256" key="2">
    <source>
        <dbReference type="ARBA" id="ARBA00005495"/>
    </source>
</evidence>
<comment type="similarity">
    <text evidence="3">Belongs to the purine-cytosine permease (2.A.39) family.</text>
</comment>
<feature type="domain" description="CENP-V/GFA" evidence="10">
    <location>
        <begin position="576"/>
        <end position="674"/>
    </location>
</feature>
<dbReference type="Gene3D" id="3.90.1590.10">
    <property type="entry name" value="glutathione-dependent formaldehyde- activating enzyme (gfa)"/>
    <property type="match status" value="1"/>
</dbReference>
<evidence type="ECO:0000256" key="1">
    <source>
        <dbReference type="ARBA" id="ARBA00004141"/>
    </source>
</evidence>
<proteinExistence type="inferred from homology"/>
<evidence type="ECO:0000256" key="5">
    <source>
        <dbReference type="ARBA" id="ARBA00022723"/>
    </source>
</evidence>
<accession>A0A8H4PA73</accession>
<dbReference type="Pfam" id="PF04828">
    <property type="entry name" value="GFA"/>
    <property type="match status" value="1"/>
</dbReference>
<evidence type="ECO:0000259" key="10">
    <source>
        <dbReference type="Pfam" id="PF04828"/>
    </source>
</evidence>
<dbReference type="EMBL" id="JAADYS010001107">
    <property type="protein sequence ID" value="KAF4465030.1"/>
    <property type="molecule type" value="Genomic_DNA"/>
</dbReference>
<keyword evidence="4 9" id="KW-0812">Transmembrane</keyword>
<comment type="similarity">
    <text evidence="2">Belongs to the Gfa family.</text>
</comment>
<dbReference type="Gene3D" id="1.10.4160.10">
    <property type="entry name" value="Hydantoin permease"/>
    <property type="match status" value="2"/>
</dbReference>
<feature type="transmembrane region" description="Helical" evidence="9">
    <location>
        <begin position="134"/>
        <end position="152"/>
    </location>
</feature>
<dbReference type="Proteomes" id="UP000554235">
    <property type="component" value="Unassembled WGS sequence"/>
</dbReference>
<feature type="transmembrane region" description="Helical" evidence="9">
    <location>
        <begin position="87"/>
        <end position="114"/>
    </location>
</feature>
<dbReference type="OrthoDB" id="2018619at2759"/>
<evidence type="ECO:0000256" key="8">
    <source>
        <dbReference type="ARBA" id="ARBA00023136"/>
    </source>
</evidence>
<evidence type="ECO:0000256" key="9">
    <source>
        <dbReference type="SAM" id="Phobius"/>
    </source>
</evidence>
<dbReference type="InterPro" id="IPR006913">
    <property type="entry name" value="CENP-V/GFA"/>
</dbReference>
<reference evidence="11 12" key="1">
    <citation type="submission" date="2020-01" db="EMBL/GenBank/DDBJ databases">
        <title>Identification and distribution of gene clusters putatively required for synthesis of sphingolipid metabolism inhibitors in phylogenetically diverse species of the filamentous fungus Fusarium.</title>
        <authorList>
            <person name="Kim H.-S."/>
            <person name="Busman M."/>
            <person name="Brown D.W."/>
            <person name="Divon H."/>
            <person name="Uhlig S."/>
            <person name="Proctor R.H."/>
        </authorList>
    </citation>
    <scope>NUCLEOTIDE SEQUENCE [LARGE SCALE GENOMIC DNA]</scope>
    <source>
        <strain evidence="11 12">NRRL 20459</strain>
    </source>
</reference>
<keyword evidence="5" id="KW-0479">Metal-binding</keyword>
<comment type="subcellular location">
    <subcellularLocation>
        <location evidence="1">Membrane</location>
        <topology evidence="1">Multi-pass membrane protein</topology>
    </subcellularLocation>
</comment>
<dbReference type="GO" id="GO:0005886">
    <property type="term" value="C:plasma membrane"/>
    <property type="evidence" value="ECO:0007669"/>
    <property type="project" value="TreeGrafter"/>
</dbReference>
<name>A0A8H4PA73_9HYPO</name>
<sequence length="694" mass="77215">MATKAIRRIREAAVLEADESRQEETTAWCNRDLVPLPPSRRTWGWFNFFGAQSLGALNIATWQTPNTFLTQGLSVGQAMAIIVVSRFIVSFFACVIAWCGWNGGKLVAVCLTAIWPSFRRMKNTLPDSVPATTYEMVGFIIFWAVSVPFLFIRPERFKKPFFISSVGCGLAMVAMMIWSLSVAGGVGPVFYQGEAVPSTSRWGVSRIMMAGLNQAIGQKAAGMTNESDFSRYSNSYLAFVIGTVSVQWIVGIFVSLGGLVTTAACQLIYGEIWWNPPDLMMVMMDNGNGSSASRAGVFFLSLAFTFAILFQNVCGNAVAGGIDLAGIFPRYIDIRRGAIITFMATWIIQPWQLINRAATFVTVLSSFSVFLAPLMGVMICDYFFIRHQKIKLNHLYRPEGSDYWFSHGVNWRVIPCWIAGWAPTIGGLIVSVGQKADAPDALFQLYYTAFFTGLGISFVLFYAVNFLFPIQGAGEYDPYDDWATFTPKEAAKLGVVPHENAEELASNRMGASGYRRRQPQSDKERELESQVQVIVGTPANPEGPSLIHQKLPIRRPILSCRITEGNASAAISSIPCCRRAFGTNFGLTTKVAVDGFSYDQGKPRIFKQENGVTREFCENCGAFICEYGVRDRLRAGLPGTDEAQEQAADKFRYIMWGTFDEPETFPPKGEFFCKYRTPWMPEIPELFHKAEIKE</sequence>
<evidence type="ECO:0000256" key="7">
    <source>
        <dbReference type="ARBA" id="ARBA00022989"/>
    </source>
</evidence>
<keyword evidence="6" id="KW-0862">Zinc</keyword>
<keyword evidence="8 9" id="KW-0472">Membrane</keyword>
<gene>
    <name evidence="11" type="ORF">FALBO_8126</name>
</gene>
<evidence type="ECO:0000313" key="12">
    <source>
        <dbReference type="Proteomes" id="UP000554235"/>
    </source>
</evidence>
<feature type="transmembrane region" description="Helical" evidence="9">
    <location>
        <begin position="337"/>
        <end position="354"/>
    </location>
</feature>
<dbReference type="GO" id="GO:0015205">
    <property type="term" value="F:nucleobase transmembrane transporter activity"/>
    <property type="evidence" value="ECO:0007669"/>
    <property type="project" value="TreeGrafter"/>
</dbReference>
<evidence type="ECO:0000313" key="11">
    <source>
        <dbReference type="EMBL" id="KAF4465030.1"/>
    </source>
</evidence>
<protein>
    <submittedName>
        <fullName evidence="11">NCS1 nucleoside transporter</fullName>
    </submittedName>
</protein>